<name>A0A834M8E7_RHYFE</name>
<sequence>MQPPGYLKDLRFYPQNVGANICKPLLDKMLIAIYVALDEQGETAARGERGGWGRGGERGEREDVWIEGVAEGG</sequence>
<dbReference type="AlphaFoldDB" id="A0A834M8E7"/>
<evidence type="ECO:0000313" key="1">
    <source>
        <dbReference type="EMBL" id="KAF7268769.1"/>
    </source>
</evidence>
<organism evidence="1 2">
    <name type="scientific">Rhynchophorus ferrugineus</name>
    <name type="common">Red palm weevil</name>
    <name type="synonym">Curculio ferrugineus</name>
    <dbReference type="NCBI Taxonomy" id="354439"/>
    <lineage>
        <taxon>Eukaryota</taxon>
        <taxon>Metazoa</taxon>
        <taxon>Ecdysozoa</taxon>
        <taxon>Arthropoda</taxon>
        <taxon>Hexapoda</taxon>
        <taxon>Insecta</taxon>
        <taxon>Pterygota</taxon>
        <taxon>Neoptera</taxon>
        <taxon>Endopterygota</taxon>
        <taxon>Coleoptera</taxon>
        <taxon>Polyphaga</taxon>
        <taxon>Cucujiformia</taxon>
        <taxon>Curculionidae</taxon>
        <taxon>Dryophthorinae</taxon>
        <taxon>Rhynchophorus</taxon>
    </lineage>
</organism>
<keyword evidence="2" id="KW-1185">Reference proteome</keyword>
<reference evidence="1" key="1">
    <citation type="submission" date="2020-08" db="EMBL/GenBank/DDBJ databases">
        <title>Genome sequencing and assembly of the red palm weevil Rhynchophorus ferrugineus.</title>
        <authorList>
            <person name="Dias G.B."/>
            <person name="Bergman C.M."/>
            <person name="Manee M."/>
        </authorList>
    </citation>
    <scope>NUCLEOTIDE SEQUENCE</scope>
    <source>
        <strain evidence="1">AA-2017</strain>
        <tissue evidence="1">Whole larva</tissue>
    </source>
</reference>
<dbReference type="Proteomes" id="UP000625711">
    <property type="component" value="Unassembled WGS sequence"/>
</dbReference>
<comment type="caution">
    <text evidence="1">The sequence shown here is derived from an EMBL/GenBank/DDBJ whole genome shotgun (WGS) entry which is preliminary data.</text>
</comment>
<dbReference type="EMBL" id="JAACXV010014301">
    <property type="protein sequence ID" value="KAF7268769.1"/>
    <property type="molecule type" value="Genomic_DNA"/>
</dbReference>
<protein>
    <submittedName>
        <fullName evidence="1">Uncharacterized protein</fullName>
    </submittedName>
</protein>
<evidence type="ECO:0000313" key="2">
    <source>
        <dbReference type="Proteomes" id="UP000625711"/>
    </source>
</evidence>
<proteinExistence type="predicted"/>
<gene>
    <name evidence="1" type="ORF">GWI33_018119</name>
</gene>
<accession>A0A834M8E7</accession>